<reference evidence="4" key="1">
    <citation type="journal article" date="2014" name="BMC Genomics">
        <title>Characterizing the developmental transcriptome of the oriental fruit fly, Bactrocera dorsalis (Diptera: Tephritidae) through comparative genomic analysis with Drosophila melanogaster utilizing modENCODE datasets.</title>
        <authorList>
            <person name="Geib S.M."/>
            <person name="Calla B."/>
            <person name="Hall B."/>
            <person name="Hou S."/>
            <person name="Manoukis N.C."/>
        </authorList>
    </citation>
    <scope>NUCLEOTIDE SEQUENCE</scope>
    <source>
        <strain evidence="4">Punador</strain>
    </source>
</reference>
<dbReference type="PANTHER" id="PTHR21083:SF0">
    <property type="entry name" value="DYNEIN AXONEMAL ASSEMBLY FACTOR 6"/>
    <property type="match status" value="1"/>
</dbReference>
<dbReference type="GO" id="GO:0051087">
    <property type="term" value="F:protein-folding chaperone binding"/>
    <property type="evidence" value="ECO:0007669"/>
    <property type="project" value="InterPro"/>
</dbReference>
<protein>
    <submittedName>
        <fullName evidence="4">Protein PIH1D3</fullName>
    </submittedName>
</protein>
<dbReference type="GO" id="GO:0070286">
    <property type="term" value="P:axonemal dynein complex assembly"/>
    <property type="evidence" value="ECO:0007669"/>
    <property type="project" value="InterPro"/>
</dbReference>
<feature type="domain" description="PIH1D1/2/3 CS-like" evidence="3">
    <location>
        <begin position="99"/>
        <end position="196"/>
    </location>
</feature>
<feature type="region of interest" description="Disordered" evidence="2">
    <location>
        <begin position="1"/>
        <end position="100"/>
    </location>
</feature>
<dbReference type="EMBL" id="GAKP01000328">
    <property type="protein sequence ID" value="JAC58624.1"/>
    <property type="molecule type" value="Transcribed_RNA"/>
</dbReference>
<dbReference type="GeneID" id="105227201"/>
<dbReference type="KEGG" id="bdr:105227201"/>
<name>A0A034WVG1_BACDO</name>
<comment type="similarity">
    <text evidence="1">Belongs to the PIH1 family.</text>
</comment>
<sequence length="206" mass="23584">MSLFENPESIRMLRDLLTPPEERDNSDTDDDEPVAGNSKQCNNFTPAHFGSSNGNAGGSKQKQAQQEGQTPERSALPTSIEEWQKQQEQEDNEILETRRRPEYSMTYRQAVGTEDLYLQMGNRTNATASCEDLLLEILLPDETTPADKMDLSITEDEVDLATPIYRLKLPLPHKVNVDRCRAKYVAELRKLCLTLRLQREFDYVNF</sequence>
<dbReference type="AlphaFoldDB" id="A0A034WVG1"/>
<dbReference type="PANTHER" id="PTHR21083">
    <property type="entry name" value="TWISTER"/>
    <property type="match status" value="1"/>
</dbReference>
<dbReference type="RefSeq" id="XP_011204730.2">
    <property type="nucleotide sequence ID" value="XM_011206428.4"/>
</dbReference>
<evidence type="ECO:0000256" key="1">
    <source>
        <dbReference type="ARBA" id="ARBA00008511"/>
    </source>
</evidence>
<dbReference type="Pfam" id="PF18201">
    <property type="entry name" value="PIH1_CS"/>
    <property type="match status" value="1"/>
</dbReference>
<dbReference type="CTD" id="139212"/>
<accession>A0A034WVG1</accession>
<dbReference type="GO" id="GO:0005737">
    <property type="term" value="C:cytoplasm"/>
    <property type="evidence" value="ECO:0007669"/>
    <property type="project" value="TreeGrafter"/>
</dbReference>
<dbReference type="InterPro" id="IPR041442">
    <property type="entry name" value="PIH1D1/2/3_CS-like"/>
</dbReference>
<evidence type="ECO:0000259" key="3">
    <source>
        <dbReference type="Pfam" id="PF18201"/>
    </source>
</evidence>
<proteinExistence type="inferred from homology"/>
<feature type="compositionally biased region" description="Polar residues" evidence="2">
    <location>
        <begin position="37"/>
        <end position="72"/>
    </location>
</feature>
<evidence type="ECO:0000256" key="2">
    <source>
        <dbReference type="SAM" id="MobiDB-lite"/>
    </source>
</evidence>
<dbReference type="InterPro" id="IPR026697">
    <property type="entry name" value="DNAAF6"/>
</dbReference>
<evidence type="ECO:0000313" key="4">
    <source>
        <dbReference type="EMBL" id="JAC58624.1"/>
    </source>
</evidence>
<dbReference type="GO" id="GO:0045505">
    <property type="term" value="F:dynein intermediate chain binding"/>
    <property type="evidence" value="ECO:0007669"/>
    <property type="project" value="TreeGrafter"/>
</dbReference>
<organism evidence="4">
    <name type="scientific">Bactrocera dorsalis</name>
    <name type="common">Oriental fruit fly</name>
    <name type="synonym">Dacus dorsalis</name>
    <dbReference type="NCBI Taxonomy" id="27457"/>
    <lineage>
        <taxon>Eukaryota</taxon>
        <taxon>Metazoa</taxon>
        <taxon>Ecdysozoa</taxon>
        <taxon>Arthropoda</taxon>
        <taxon>Hexapoda</taxon>
        <taxon>Insecta</taxon>
        <taxon>Pterygota</taxon>
        <taxon>Neoptera</taxon>
        <taxon>Endopterygota</taxon>
        <taxon>Diptera</taxon>
        <taxon>Brachycera</taxon>
        <taxon>Muscomorpha</taxon>
        <taxon>Tephritoidea</taxon>
        <taxon>Tephritidae</taxon>
        <taxon>Bactrocera</taxon>
        <taxon>Bactrocera</taxon>
    </lineage>
</organism>
<dbReference type="OrthoDB" id="25887at2759"/>
<gene>
    <name evidence="4" type="primary">CX041</name>
</gene>